<protein>
    <submittedName>
        <fullName evidence="2">Metallophosphoesterase</fullName>
    </submittedName>
</protein>
<name>A0AAU8JGB1_9CYAN</name>
<reference evidence="2" key="1">
    <citation type="submission" date="2024-07" db="EMBL/GenBank/DDBJ databases">
        <authorList>
            <person name="Kim Y.J."/>
            <person name="Jeong J.Y."/>
        </authorList>
    </citation>
    <scope>NUCLEOTIDE SEQUENCE</scope>
    <source>
        <strain evidence="2">GIHE-MW2</strain>
    </source>
</reference>
<evidence type="ECO:0000259" key="1">
    <source>
        <dbReference type="Pfam" id="PF00149"/>
    </source>
</evidence>
<dbReference type="InterPro" id="IPR029052">
    <property type="entry name" value="Metallo-depent_PP-like"/>
</dbReference>
<dbReference type="Pfam" id="PF00149">
    <property type="entry name" value="Metallophos"/>
    <property type="match status" value="1"/>
</dbReference>
<evidence type="ECO:0000313" key="2">
    <source>
        <dbReference type="EMBL" id="XCM37786.1"/>
    </source>
</evidence>
<feature type="domain" description="Calcineurin-like phosphoesterase" evidence="1">
    <location>
        <begin position="29"/>
        <end position="191"/>
    </location>
</feature>
<organism evidence="2">
    <name type="scientific">Planktothricoides raciborskii GIHE-MW2</name>
    <dbReference type="NCBI Taxonomy" id="2792601"/>
    <lineage>
        <taxon>Bacteria</taxon>
        <taxon>Bacillati</taxon>
        <taxon>Cyanobacteriota</taxon>
        <taxon>Cyanophyceae</taxon>
        <taxon>Oscillatoriophycideae</taxon>
        <taxon>Oscillatoriales</taxon>
        <taxon>Oscillatoriaceae</taxon>
        <taxon>Planktothricoides</taxon>
    </lineage>
</organism>
<gene>
    <name evidence="2" type="ORF">ABWT76_000585</name>
</gene>
<dbReference type="PANTHER" id="PTHR31302">
    <property type="entry name" value="TRANSMEMBRANE PROTEIN WITH METALLOPHOSPHOESTERASE DOMAIN-RELATED"/>
    <property type="match status" value="1"/>
</dbReference>
<dbReference type="Gene3D" id="3.60.21.10">
    <property type="match status" value="1"/>
</dbReference>
<dbReference type="AlphaFoldDB" id="A0AAU8JGB1"/>
<dbReference type="PANTHER" id="PTHR31302:SF0">
    <property type="entry name" value="TRANSMEMBRANE PROTEIN WITH METALLOPHOSPHOESTERASE DOMAIN"/>
    <property type="match status" value="1"/>
</dbReference>
<dbReference type="RefSeq" id="WP_054468423.1">
    <property type="nucleotide sequence ID" value="NZ_CP159837.1"/>
</dbReference>
<dbReference type="InterPro" id="IPR051158">
    <property type="entry name" value="Metallophosphoesterase_sf"/>
</dbReference>
<dbReference type="EMBL" id="CP159837">
    <property type="protein sequence ID" value="XCM37786.1"/>
    <property type="molecule type" value="Genomic_DNA"/>
</dbReference>
<sequence>MHKFFTGSLTIERLNILISHLPESLKGTKLVQLSDFHYEGWGLSEQLLFEAIAASNAAKPDLVLLTGDYVTDKPNSIHHLVQQLKHLESSAGIYAILGNHDIKPNESRTEIIQALTSIGIQVLWNQIVYPFGDGLALVGMADFYSGEFNPKAVFPHIPEQVPRIVLSHHPDTAAMMSRWRIDLQLSGHTHGGQIVLPRIGPLAPKLTKIRQMIPQPLSRCLSSINKKPDKVIRHWEWSQGLHQINQNFLYVNRGLGTYFPGRLFCAPEVTVITLL</sequence>
<dbReference type="SUPFAM" id="SSF56300">
    <property type="entry name" value="Metallo-dependent phosphatases"/>
    <property type="match status" value="1"/>
</dbReference>
<dbReference type="GO" id="GO:0016787">
    <property type="term" value="F:hydrolase activity"/>
    <property type="evidence" value="ECO:0007669"/>
    <property type="project" value="InterPro"/>
</dbReference>
<dbReference type="InterPro" id="IPR004843">
    <property type="entry name" value="Calcineurin-like_PHP"/>
</dbReference>
<accession>A0AAU8JGB1</accession>
<dbReference type="CDD" id="cd07385">
    <property type="entry name" value="MPP_YkuE_C"/>
    <property type="match status" value="1"/>
</dbReference>
<proteinExistence type="predicted"/>